<dbReference type="AlphaFoldDB" id="A0A0N7MNS2"/>
<evidence type="ECO:0000313" key="1">
    <source>
        <dbReference type="EMBL" id="CUU04176.1"/>
    </source>
</evidence>
<name>A0A0N7MNS2_9BACT</name>
<protein>
    <submittedName>
        <fullName evidence="1">Capsule assembly protein Wzi</fullName>
    </submittedName>
</protein>
<dbReference type="STRING" id="1633631.GCA_001442925_00947"/>
<dbReference type="Proteomes" id="UP000182011">
    <property type="component" value="Unassembled WGS sequence"/>
</dbReference>
<accession>A0A0P1LDJ8</accession>
<accession>A0A0N7MNS2</accession>
<dbReference type="InterPro" id="IPR038636">
    <property type="entry name" value="Wzi_sf"/>
</dbReference>
<reference evidence="1 2" key="1">
    <citation type="submission" date="2015-11" db="EMBL/GenBank/DDBJ databases">
        <authorList>
            <person name="Zhang Y."/>
            <person name="Guo Z."/>
        </authorList>
    </citation>
    <scope>NUCLEOTIDE SEQUENCE [LARGE SCALE GENOMIC DNA]</scope>
    <source>
        <strain evidence="1">JGI-4</strain>
    </source>
</reference>
<dbReference type="InterPro" id="IPR026950">
    <property type="entry name" value="Caps_assemb_Wzi"/>
</dbReference>
<accession>A0A0P1MWB0</accession>
<dbReference type="RefSeq" id="WP_047134090.1">
    <property type="nucleotide sequence ID" value="NZ_CZVL01000003.1"/>
</dbReference>
<dbReference type="Gene3D" id="2.40.160.130">
    <property type="entry name" value="Capsule assembly protein Wzi"/>
    <property type="match status" value="1"/>
</dbReference>
<proteinExistence type="predicted"/>
<organism evidence="1 2">
    <name type="scientific">Candidatus Kryptonium thompsonii</name>
    <dbReference type="NCBI Taxonomy" id="1633631"/>
    <lineage>
        <taxon>Bacteria</taxon>
        <taxon>Pseudomonadati</taxon>
        <taxon>Candidatus Kryptoniota</taxon>
        <taxon>Candidatus Kryptonium</taxon>
    </lineage>
</organism>
<accession>A0A0P1LDN6</accession>
<sequence>MKKFFLILFIFSANIFSQVENVPVSHSVYAFLKRMEVRGIIKNFDDASLPISRSEVANFLKEIYSKRDKLSTKEQGYLELLMIEFENELKSENFFETSILNDGFKFKDGIFSDKAKYLYAYRDSNINFFADLLFNLDVRFAKNSKVALAEIGGRLRGTYGGKLGFYIQSTDGQSFGSKELALEDLRLKQNYKFNEQGSVNFDFTEAYIKYQTNHLSFQLGRELITQGYGFSGKLFVSQTSPVFDFLKIRFKYKGVSYDFLHSWLLGAKFIIPDTIAGNMTVINSKYLATHRLNFNFWDKFNFGVWEGVIYTKRFPELAYLNPINFYKSAEHSLQDRDNTLLGFDFKSNIFKNFQIYGTVLIDDINFPTIGTGWYGNELGYQVGFYFADFVKDADLIFEYTRIEPYVYSHKFNENNYTHNGFLLGHQIGPNSDDFFIKIVYLLSKRAILTIFGEKIRHGKNPVAGSDTINVGGDFNLGHRIWDAEKVKFLDGIVENNFRFGFDLIWEIKKDIVLGLGIGKNEKNFLTYLKIKVDY</sequence>
<dbReference type="Pfam" id="PF14052">
    <property type="entry name" value="Caps_assemb_Wzi"/>
    <property type="match status" value="1"/>
</dbReference>
<accession>A0A0P1LFA4</accession>
<accession>A0A0P1MT45</accession>
<dbReference type="EMBL" id="FAOP01000004">
    <property type="protein sequence ID" value="CUU04176.1"/>
    <property type="molecule type" value="Genomic_DNA"/>
</dbReference>
<dbReference type="OrthoDB" id="9808260at2"/>
<gene>
    <name evidence="1" type="ORF">JGI4_00948</name>
</gene>
<evidence type="ECO:0000313" key="2">
    <source>
        <dbReference type="Proteomes" id="UP000182011"/>
    </source>
</evidence>
<accession>A0A0S4MZ08</accession>